<feature type="domain" description="XdhC Rossmann" evidence="2">
    <location>
        <begin position="118"/>
        <end position="258"/>
    </location>
</feature>
<comment type="caution">
    <text evidence="3">The sequence shown here is derived from an EMBL/GenBank/DDBJ whole genome shotgun (WGS) entry which is preliminary data.</text>
</comment>
<reference evidence="3 4" key="1">
    <citation type="submission" date="2024-02" db="EMBL/GenBank/DDBJ databases">
        <title>Bacteria isolated from the canopy kelp, Nereocystis luetkeana.</title>
        <authorList>
            <person name="Pfister C.A."/>
            <person name="Younker I.T."/>
            <person name="Light S.H."/>
        </authorList>
    </citation>
    <scope>NUCLEOTIDE SEQUENCE [LARGE SCALE GENOMIC DNA]</scope>
    <source>
        <strain evidence="3 4">TI.2.07</strain>
    </source>
</reference>
<organism evidence="3 4">
    <name type="scientific">Psychromonas arctica</name>
    <dbReference type="NCBI Taxonomy" id="168275"/>
    <lineage>
        <taxon>Bacteria</taxon>
        <taxon>Pseudomonadati</taxon>
        <taxon>Pseudomonadota</taxon>
        <taxon>Gammaproteobacteria</taxon>
        <taxon>Alteromonadales</taxon>
        <taxon>Psychromonadaceae</taxon>
        <taxon>Psychromonas</taxon>
    </lineage>
</organism>
<accession>A0ABU9H8C4</accession>
<proteinExistence type="predicted"/>
<dbReference type="InterPro" id="IPR014308">
    <property type="entry name" value="Xanthine_DH_XdhC"/>
</dbReference>
<evidence type="ECO:0000259" key="2">
    <source>
        <dbReference type="Pfam" id="PF13478"/>
    </source>
</evidence>
<sequence>MLNISTQGLHAHSWLEAATELEQGTETYVIVTLLSTAGSTPRASGTKMVVSEHNIYATIGGGHLEFKAIKQARQLIEQGETCQQVENFQLGANLGQCCGGQVVVLFEVFASDSMQLDVYGAGHVAQALIPVLAQLPIRVRWIDSRADLFPEHVPANVKKIVDEEPTEQVKSAAKNTAFLILTHNHQLDFSLTQAIIKRADSLWLGVIGSDTKAKKFQYRLAQRGFTEKQVQSMTCPVGLKEVSGKFPMEVAISIAGQLVDLYQSLQVEQPKQKGKEWKELQNNLVHLSALQSKKSKVG</sequence>
<dbReference type="Proteomes" id="UP001366060">
    <property type="component" value="Unassembled WGS sequence"/>
</dbReference>
<dbReference type="InterPro" id="IPR003777">
    <property type="entry name" value="XdhC_CoxI"/>
</dbReference>
<evidence type="ECO:0000259" key="1">
    <source>
        <dbReference type="Pfam" id="PF02625"/>
    </source>
</evidence>
<feature type="domain" description="XdhC- CoxI" evidence="1">
    <location>
        <begin position="25"/>
        <end position="82"/>
    </location>
</feature>
<gene>
    <name evidence="3" type="primary">xdhC</name>
    <name evidence="3" type="ORF">V6255_02810</name>
</gene>
<dbReference type="NCBIfam" id="TIGR02964">
    <property type="entry name" value="xanthine_xdhC"/>
    <property type="match status" value="1"/>
</dbReference>
<name>A0ABU9H8C4_9GAMM</name>
<dbReference type="EMBL" id="JBAKBA010000004">
    <property type="protein sequence ID" value="MEL0658060.1"/>
    <property type="molecule type" value="Genomic_DNA"/>
</dbReference>
<dbReference type="RefSeq" id="WP_341626780.1">
    <property type="nucleotide sequence ID" value="NZ_JBAKBA010000004.1"/>
</dbReference>
<dbReference type="Pfam" id="PF02625">
    <property type="entry name" value="XdhC_CoxI"/>
    <property type="match status" value="1"/>
</dbReference>
<protein>
    <submittedName>
        <fullName evidence="3">Xanthine dehydrogenase accessory protein XdhC</fullName>
    </submittedName>
</protein>
<dbReference type="InterPro" id="IPR052698">
    <property type="entry name" value="MoCofactor_Util/Proc"/>
</dbReference>
<keyword evidence="4" id="KW-1185">Reference proteome</keyword>
<dbReference type="PANTHER" id="PTHR30388:SF6">
    <property type="entry name" value="XANTHINE DEHYDROGENASE SUBUNIT A-RELATED"/>
    <property type="match status" value="1"/>
</dbReference>
<evidence type="ECO:0000313" key="3">
    <source>
        <dbReference type="EMBL" id="MEL0658060.1"/>
    </source>
</evidence>
<evidence type="ECO:0000313" key="4">
    <source>
        <dbReference type="Proteomes" id="UP001366060"/>
    </source>
</evidence>
<dbReference type="Pfam" id="PF13478">
    <property type="entry name" value="XdhC_C"/>
    <property type="match status" value="1"/>
</dbReference>
<dbReference type="PANTHER" id="PTHR30388">
    <property type="entry name" value="ALDEHYDE OXIDOREDUCTASE MOLYBDENUM COFACTOR ASSEMBLY PROTEIN"/>
    <property type="match status" value="1"/>
</dbReference>
<dbReference type="Gene3D" id="3.40.50.720">
    <property type="entry name" value="NAD(P)-binding Rossmann-like Domain"/>
    <property type="match status" value="1"/>
</dbReference>
<dbReference type="InterPro" id="IPR027051">
    <property type="entry name" value="XdhC_Rossmann_dom"/>
</dbReference>